<feature type="non-terminal residue" evidence="2">
    <location>
        <position position="769"/>
    </location>
</feature>
<evidence type="ECO:0000313" key="3">
    <source>
        <dbReference type="Proteomes" id="UP001295423"/>
    </source>
</evidence>
<comment type="caution">
    <text evidence="2">The sequence shown here is derived from an EMBL/GenBank/DDBJ whole genome shotgun (WGS) entry which is preliminary data.</text>
</comment>
<feature type="region of interest" description="Disordered" evidence="1">
    <location>
        <begin position="74"/>
        <end position="98"/>
    </location>
</feature>
<accession>A0AAD2CCR0</accession>
<evidence type="ECO:0000313" key="2">
    <source>
        <dbReference type="EMBL" id="CAJ1928873.1"/>
    </source>
</evidence>
<name>A0AAD2CCR0_9STRA</name>
<dbReference type="Proteomes" id="UP001295423">
    <property type="component" value="Unassembled WGS sequence"/>
</dbReference>
<evidence type="ECO:0000256" key="1">
    <source>
        <dbReference type="SAM" id="MobiDB-lite"/>
    </source>
</evidence>
<dbReference type="EMBL" id="CAKOGP040000061">
    <property type="protein sequence ID" value="CAJ1928873.1"/>
    <property type="molecule type" value="Genomic_DNA"/>
</dbReference>
<proteinExistence type="predicted"/>
<keyword evidence="3" id="KW-1185">Reference proteome</keyword>
<protein>
    <submittedName>
        <fullName evidence="2">Uncharacterized protein</fullName>
    </submittedName>
</protein>
<organism evidence="2 3">
    <name type="scientific">Cylindrotheca closterium</name>
    <dbReference type="NCBI Taxonomy" id="2856"/>
    <lineage>
        <taxon>Eukaryota</taxon>
        <taxon>Sar</taxon>
        <taxon>Stramenopiles</taxon>
        <taxon>Ochrophyta</taxon>
        <taxon>Bacillariophyta</taxon>
        <taxon>Bacillariophyceae</taxon>
        <taxon>Bacillariophycidae</taxon>
        <taxon>Bacillariales</taxon>
        <taxon>Bacillariaceae</taxon>
        <taxon>Cylindrotheca</taxon>
    </lineage>
</organism>
<reference evidence="2" key="1">
    <citation type="submission" date="2023-08" db="EMBL/GenBank/DDBJ databases">
        <authorList>
            <person name="Audoor S."/>
            <person name="Bilcke G."/>
        </authorList>
    </citation>
    <scope>NUCLEOTIDE SEQUENCE</scope>
</reference>
<dbReference type="AlphaFoldDB" id="A0AAD2CCR0"/>
<sequence length="769" mass="86973">MTSLDFISILPPLLCGNTSFGGQVVMRSLVGGRDYHDEFQLNRAPALHGQLSQSSTVALVVALTPSPVPLATPALPHSRSLPVTQEAPPPTRYPTVSPASEELVVSDYRYQFFGTSDSTTIMTSHEMMARAQATFPPKLSLALNSPHDLRPFFEAFPKAQLLWILLCEHEFVNFRPLQEPLPQDKDLPAAAVLNRWSRMFTACLLHYDLDIPSAVRFVGGIHTGVHQNWSTLEPLLYRASVDEKVIVELQRTFLLGAPKVCNAESTDENFHDYLGYGDHSTVLQDIIKTKSTVEKDFMRSYTLVANPLLSFFLRHCHFTPIGMVDLNKPYKSPSLIFDSTFHVKYTSMAINDWTTKKTEPPLTFAETFDRFLVSIYNGRISSPDQEIYLGDDDVSGAFRHVKWHPQMVGMHCYRIFGHVFFSTGLTFGDNTCPPNWDTVACARKQLAQYFWNQPDTITAVSGLIPTEIKTTPLPSPSEIRDFTPAEPNSRHRGVLNADGSCKSPLYDHHMDDVLHMEIGKNLMQAVCASIRALYSILGFPHPANGIRDCVSWNKFEETFSHQRKVLGWLVDSRRLTFSLPDYKRDILIDFITSAVTRRQLPICEIAELLGHICTATKACRWMRCSYFNLEHYLRVILKAHYYAMNNSKSPGATTARQSQKERLETQIPSKFCHRLESLVSKHIAQALWGSTKKYNLGTETLRELHVIRSSLQTEQWEIYIPQYIQRDPHFFSDGDASQNAGGAVSQSLGYWFRVMWSPGIRGGATHINC</sequence>
<gene>
    <name evidence="2" type="ORF">CYCCA115_LOCUS1563</name>
</gene>